<protein>
    <submittedName>
        <fullName evidence="2">Uncharacterized protein</fullName>
    </submittedName>
</protein>
<evidence type="ECO:0000256" key="1">
    <source>
        <dbReference type="SAM" id="Coils"/>
    </source>
</evidence>
<dbReference type="AlphaFoldDB" id="A0A8S1LB08"/>
<reference evidence="2" key="1">
    <citation type="submission" date="2021-01" db="EMBL/GenBank/DDBJ databases">
        <authorList>
            <consortium name="Genoscope - CEA"/>
            <person name="William W."/>
        </authorList>
    </citation>
    <scope>NUCLEOTIDE SEQUENCE</scope>
</reference>
<sequence length="162" mass="19081">MSAKRIKSPSHIYFPTAKGHEIKIIQKIDCFINSNSKITQSCKKQDEHQTDFNQNKTASRNDFFFQCQNANKQSLINQLLLQNLKLKEENDKKNKLIEMLRDDRTQIKRVTSLHFSNDKGYQQSKDNIRLVSPNKMDFTFYKNPSKGLPKEFQITPSKKMFF</sequence>
<dbReference type="Proteomes" id="UP000692954">
    <property type="component" value="Unassembled WGS sequence"/>
</dbReference>
<keyword evidence="1" id="KW-0175">Coiled coil</keyword>
<dbReference type="EMBL" id="CAJJDN010000019">
    <property type="protein sequence ID" value="CAD8064727.1"/>
    <property type="molecule type" value="Genomic_DNA"/>
</dbReference>
<accession>A0A8S1LB08</accession>
<comment type="caution">
    <text evidence="2">The sequence shown here is derived from an EMBL/GenBank/DDBJ whole genome shotgun (WGS) entry which is preliminary data.</text>
</comment>
<keyword evidence="3" id="KW-1185">Reference proteome</keyword>
<name>A0A8S1LB08_9CILI</name>
<gene>
    <name evidence="2" type="ORF">PSON_ATCC_30995.1.T0190262</name>
</gene>
<evidence type="ECO:0000313" key="3">
    <source>
        <dbReference type="Proteomes" id="UP000692954"/>
    </source>
</evidence>
<evidence type="ECO:0000313" key="2">
    <source>
        <dbReference type="EMBL" id="CAD8064727.1"/>
    </source>
</evidence>
<feature type="coiled-coil region" evidence="1">
    <location>
        <begin position="69"/>
        <end position="103"/>
    </location>
</feature>
<organism evidence="2 3">
    <name type="scientific">Paramecium sonneborni</name>
    <dbReference type="NCBI Taxonomy" id="65129"/>
    <lineage>
        <taxon>Eukaryota</taxon>
        <taxon>Sar</taxon>
        <taxon>Alveolata</taxon>
        <taxon>Ciliophora</taxon>
        <taxon>Intramacronucleata</taxon>
        <taxon>Oligohymenophorea</taxon>
        <taxon>Peniculida</taxon>
        <taxon>Parameciidae</taxon>
        <taxon>Paramecium</taxon>
    </lineage>
</organism>
<proteinExistence type="predicted"/>